<dbReference type="SUPFAM" id="SSF54631">
    <property type="entry name" value="CBS-domain pair"/>
    <property type="match status" value="1"/>
</dbReference>
<dbReference type="InterPro" id="IPR003593">
    <property type="entry name" value="AAA+_ATPase"/>
</dbReference>
<dbReference type="InterPro" id="IPR003439">
    <property type="entry name" value="ABC_transporter-like_ATP-bd"/>
</dbReference>
<dbReference type="InterPro" id="IPR017871">
    <property type="entry name" value="ABC_transporter-like_CS"/>
</dbReference>
<dbReference type="InterPro" id="IPR027417">
    <property type="entry name" value="P-loop_NTPase"/>
</dbReference>
<comment type="subcellular location">
    <subcellularLocation>
        <location evidence="9">Cell inner membrane</location>
        <topology evidence="9">Peripheral membrane protein</topology>
    </subcellularLocation>
</comment>
<sequence length="326" mass="36573">MVVNAIEFHEVSKTFPKASKPSVYNTTLTIEEGTFVTILGTSGSGKTTLLKMVNRIHEPSSGKIFVQGEDVSKVSVTELRRKIGYVIQQIGLFPHMTIEENIATVPKILKWDSKKIKERVEFLLELVHLPPNEFLKRYPRQLSGGQQQRVGIARAMASDPDIMLMDEPFGAIDAITRSSLQDELISIQKRLKKTILFVTHDINEALKLGDKIIVMDQGKVQQYDTPLNILMNPANEFVSRLVSSEDIFQLLGMLQADSVMVPLSQVSMNNTKTVKHNDHLKKVLTLLLNSDIDGVIVEDDKKNPIGAITFEQLKLNNKIKQAVFPL</sequence>
<dbReference type="GO" id="GO:0005886">
    <property type="term" value="C:plasma membrane"/>
    <property type="evidence" value="ECO:0007669"/>
    <property type="project" value="UniProtKB-SubCell"/>
</dbReference>
<evidence type="ECO:0000256" key="7">
    <source>
        <dbReference type="ARBA" id="ARBA00052482"/>
    </source>
</evidence>
<dbReference type="RefSeq" id="WP_173729515.1">
    <property type="nucleotide sequence ID" value="NZ_JABTTE010000001.1"/>
</dbReference>
<name>A0A8J8GEG7_9BACI</name>
<keyword evidence="9" id="KW-1003">Cell membrane</keyword>
<evidence type="ECO:0000259" key="10">
    <source>
        <dbReference type="PROSITE" id="PS50893"/>
    </source>
</evidence>
<evidence type="ECO:0000256" key="8">
    <source>
        <dbReference type="ARBA" id="ARBA00063934"/>
    </source>
</evidence>
<keyword evidence="3" id="KW-0677">Repeat</keyword>
<protein>
    <recommendedName>
        <fullName evidence="9">Quaternary amine transport ATP-binding protein</fullName>
        <ecNumber evidence="9">7.6.2.9</ecNumber>
    </recommendedName>
</protein>
<evidence type="ECO:0000256" key="4">
    <source>
        <dbReference type="ARBA" id="ARBA00022741"/>
    </source>
</evidence>
<comment type="catalytic activity">
    <reaction evidence="7">
        <text>a quaternary ammonium(out) + ATP + H2O = a quaternary ammonium(in) + ADP + phosphate + H(+)</text>
        <dbReference type="Rhea" id="RHEA:11036"/>
        <dbReference type="ChEBI" id="CHEBI:15377"/>
        <dbReference type="ChEBI" id="CHEBI:15378"/>
        <dbReference type="ChEBI" id="CHEBI:30616"/>
        <dbReference type="ChEBI" id="CHEBI:35267"/>
        <dbReference type="ChEBI" id="CHEBI:43474"/>
        <dbReference type="ChEBI" id="CHEBI:456216"/>
        <dbReference type="EC" id="7.6.2.9"/>
    </reaction>
</comment>
<keyword evidence="5 9" id="KW-0067">ATP-binding</keyword>
<evidence type="ECO:0000256" key="9">
    <source>
        <dbReference type="RuleBase" id="RU369116"/>
    </source>
</evidence>
<dbReference type="FunFam" id="3.40.50.300:FF:000425">
    <property type="entry name" value="Probable ABC transporter, ATP-binding subunit"/>
    <property type="match status" value="1"/>
</dbReference>
<comment type="caution">
    <text evidence="11">The sequence shown here is derived from an EMBL/GenBank/DDBJ whole genome shotgun (WGS) entry which is preliminary data.</text>
</comment>
<comment type="subunit">
    <text evidence="8">The complex is composed of two ATP-binding proteins (OpuCA), two transmembrane proteins (OpuCB and OpuCD) and a solute-binding protein (OpuCC).</text>
</comment>
<comment type="subunit">
    <text evidence="9">The complex is probably composed of two ATP-binding proteins, two transmembrane proteins and a solute-binding protein.</text>
</comment>
<keyword evidence="6" id="KW-0129">CBS domain</keyword>
<dbReference type="GO" id="GO:0006865">
    <property type="term" value="P:amino acid transport"/>
    <property type="evidence" value="ECO:0007669"/>
    <property type="project" value="UniProtKB-UniRule"/>
</dbReference>
<keyword evidence="9" id="KW-0472">Membrane</keyword>
<dbReference type="PROSITE" id="PS00211">
    <property type="entry name" value="ABC_TRANSPORTER_1"/>
    <property type="match status" value="1"/>
</dbReference>
<evidence type="ECO:0000313" key="12">
    <source>
        <dbReference type="Proteomes" id="UP000625804"/>
    </source>
</evidence>
<reference evidence="11" key="1">
    <citation type="submission" date="2020-06" db="EMBL/GenBank/DDBJ databases">
        <title>A novel thermopfilic bacterium from Erzurum, Turkey.</title>
        <authorList>
            <person name="Adiguzel A."/>
            <person name="Ay H."/>
            <person name="Baltaci M.O."/>
        </authorList>
    </citation>
    <scope>NUCLEOTIDE SEQUENCE</scope>
    <source>
        <strain evidence="11">P2</strain>
    </source>
</reference>
<accession>A0A8J8GEG7</accession>
<proteinExistence type="inferred from homology"/>
<keyword evidence="9" id="KW-0997">Cell inner membrane</keyword>
<evidence type="ECO:0000256" key="1">
    <source>
        <dbReference type="ARBA" id="ARBA00005417"/>
    </source>
</evidence>
<dbReference type="Gene3D" id="3.40.50.300">
    <property type="entry name" value="P-loop containing nucleotide triphosphate hydrolases"/>
    <property type="match status" value="1"/>
</dbReference>
<dbReference type="GO" id="GO:0016887">
    <property type="term" value="F:ATP hydrolysis activity"/>
    <property type="evidence" value="ECO:0007669"/>
    <property type="project" value="UniProtKB-UniRule"/>
</dbReference>
<dbReference type="PANTHER" id="PTHR43117:SF4">
    <property type="entry name" value="OSMOPROTECTANT IMPORT ATP-BINDING PROTEIN OSMV"/>
    <property type="match status" value="1"/>
</dbReference>
<dbReference type="PROSITE" id="PS50893">
    <property type="entry name" value="ABC_TRANSPORTER_2"/>
    <property type="match status" value="1"/>
</dbReference>
<dbReference type="SMART" id="SM00382">
    <property type="entry name" value="AAA"/>
    <property type="match status" value="1"/>
</dbReference>
<evidence type="ECO:0000256" key="5">
    <source>
        <dbReference type="ARBA" id="ARBA00022840"/>
    </source>
</evidence>
<keyword evidence="4 9" id="KW-0547">Nucleotide-binding</keyword>
<evidence type="ECO:0000256" key="6">
    <source>
        <dbReference type="ARBA" id="ARBA00023122"/>
    </source>
</evidence>
<keyword evidence="12" id="KW-1185">Reference proteome</keyword>
<dbReference type="NCBIfam" id="TIGR01186">
    <property type="entry name" value="proV"/>
    <property type="match status" value="1"/>
</dbReference>
<dbReference type="InterPro" id="IPR005892">
    <property type="entry name" value="Gly-betaine_transp_ATP-bd"/>
</dbReference>
<keyword evidence="2 9" id="KW-0813">Transport</keyword>
<dbReference type="GO" id="GO:0015418">
    <property type="term" value="F:ABC-type quaternary ammonium compound transporting activity"/>
    <property type="evidence" value="ECO:0007669"/>
    <property type="project" value="UniProtKB-EC"/>
</dbReference>
<comment type="similarity">
    <text evidence="1 9">Belongs to the ABC transporter superfamily.</text>
</comment>
<dbReference type="InterPro" id="IPR046342">
    <property type="entry name" value="CBS_dom_sf"/>
</dbReference>
<dbReference type="PANTHER" id="PTHR43117">
    <property type="entry name" value="OSMOPROTECTANT IMPORT ATP-BINDING PROTEIN OSMV"/>
    <property type="match status" value="1"/>
</dbReference>
<evidence type="ECO:0000313" key="11">
    <source>
        <dbReference type="EMBL" id="NSL50323.1"/>
    </source>
</evidence>
<gene>
    <name evidence="11" type="ORF">HR057_00945</name>
</gene>
<dbReference type="GO" id="GO:0031460">
    <property type="term" value="P:glycine betaine transport"/>
    <property type="evidence" value="ECO:0007669"/>
    <property type="project" value="InterPro"/>
</dbReference>
<organism evidence="11 12">
    <name type="scientific">Calidifontibacillus erzurumensis</name>
    <dbReference type="NCBI Taxonomy" id="2741433"/>
    <lineage>
        <taxon>Bacteria</taxon>
        <taxon>Bacillati</taxon>
        <taxon>Bacillota</taxon>
        <taxon>Bacilli</taxon>
        <taxon>Bacillales</taxon>
        <taxon>Bacillaceae</taxon>
        <taxon>Calidifontibacillus/Schinkia group</taxon>
        <taxon>Calidifontibacillus</taxon>
    </lineage>
</organism>
<dbReference type="EC" id="7.6.2.9" evidence="9"/>
<dbReference type="Proteomes" id="UP000625804">
    <property type="component" value="Unassembled WGS sequence"/>
</dbReference>
<evidence type="ECO:0000256" key="3">
    <source>
        <dbReference type="ARBA" id="ARBA00022737"/>
    </source>
</evidence>
<dbReference type="Pfam" id="PF00005">
    <property type="entry name" value="ABC_tran"/>
    <property type="match status" value="1"/>
</dbReference>
<dbReference type="EMBL" id="JABTTE010000001">
    <property type="protein sequence ID" value="NSL50323.1"/>
    <property type="molecule type" value="Genomic_DNA"/>
</dbReference>
<dbReference type="SUPFAM" id="SSF52540">
    <property type="entry name" value="P-loop containing nucleoside triphosphate hydrolases"/>
    <property type="match status" value="1"/>
</dbReference>
<dbReference type="AlphaFoldDB" id="A0A8J8GEG7"/>
<dbReference type="GO" id="GO:0005524">
    <property type="term" value="F:ATP binding"/>
    <property type="evidence" value="ECO:0007669"/>
    <property type="project" value="UniProtKB-UniRule"/>
</dbReference>
<evidence type="ECO:0000256" key="2">
    <source>
        <dbReference type="ARBA" id="ARBA00022448"/>
    </source>
</evidence>
<feature type="domain" description="ABC transporter" evidence="10">
    <location>
        <begin position="6"/>
        <end position="242"/>
    </location>
</feature>